<evidence type="ECO:0000313" key="2">
    <source>
        <dbReference type="EMBL" id="GBP44259.1"/>
    </source>
</evidence>
<dbReference type="AlphaFoldDB" id="A0A4C1W186"/>
<proteinExistence type="predicted"/>
<feature type="region of interest" description="Disordered" evidence="1">
    <location>
        <begin position="47"/>
        <end position="75"/>
    </location>
</feature>
<evidence type="ECO:0000313" key="3">
    <source>
        <dbReference type="Proteomes" id="UP000299102"/>
    </source>
</evidence>
<name>A0A4C1W186_EUMVA</name>
<protein>
    <submittedName>
        <fullName evidence="2">Uncharacterized protein</fullName>
    </submittedName>
</protein>
<gene>
    <name evidence="2" type="ORF">EVAR_22143_1</name>
</gene>
<comment type="caution">
    <text evidence="2">The sequence shown here is derived from an EMBL/GenBank/DDBJ whole genome shotgun (WGS) entry which is preliminary data.</text>
</comment>
<organism evidence="2 3">
    <name type="scientific">Eumeta variegata</name>
    <name type="common">Bagworm moth</name>
    <name type="synonym">Eumeta japonica</name>
    <dbReference type="NCBI Taxonomy" id="151549"/>
    <lineage>
        <taxon>Eukaryota</taxon>
        <taxon>Metazoa</taxon>
        <taxon>Ecdysozoa</taxon>
        <taxon>Arthropoda</taxon>
        <taxon>Hexapoda</taxon>
        <taxon>Insecta</taxon>
        <taxon>Pterygota</taxon>
        <taxon>Neoptera</taxon>
        <taxon>Endopterygota</taxon>
        <taxon>Lepidoptera</taxon>
        <taxon>Glossata</taxon>
        <taxon>Ditrysia</taxon>
        <taxon>Tineoidea</taxon>
        <taxon>Psychidae</taxon>
        <taxon>Oiketicinae</taxon>
        <taxon>Eumeta</taxon>
    </lineage>
</organism>
<sequence length="75" mass="8102">MDVNARRHTGRAEALPPEAMRAGRAEAYPISKRCERSYREACGPGFAFDSDSGPVLDSVSLQNIRNSPAAPPTDI</sequence>
<evidence type="ECO:0000256" key="1">
    <source>
        <dbReference type="SAM" id="MobiDB-lite"/>
    </source>
</evidence>
<keyword evidence="3" id="KW-1185">Reference proteome</keyword>
<accession>A0A4C1W186</accession>
<reference evidence="2 3" key="1">
    <citation type="journal article" date="2019" name="Commun. Biol.">
        <title>The bagworm genome reveals a unique fibroin gene that provides high tensile strength.</title>
        <authorList>
            <person name="Kono N."/>
            <person name="Nakamura H."/>
            <person name="Ohtoshi R."/>
            <person name="Tomita M."/>
            <person name="Numata K."/>
            <person name="Arakawa K."/>
        </authorList>
    </citation>
    <scope>NUCLEOTIDE SEQUENCE [LARGE SCALE GENOMIC DNA]</scope>
</reference>
<dbReference type="Proteomes" id="UP000299102">
    <property type="component" value="Unassembled WGS sequence"/>
</dbReference>
<dbReference type="EMBL" id="BGZK01000449">
    <property type="protein sequence ID" value="GBP44259.1"/>
    <property type="molecule type" value="Genomic_DNA"/>
</dbReference>